<dbReference type="EMBL" id="PEIB01000014">
    <property type="protein sequence ID" value="RXJ72917.1"/>
    <property type="molecule type" value="Genomic_DNA"/>
</dbReference>
<feature type="region of interest" description="Disordered" evidence="8">
    <location>
        <begin position="262"/>
        <end position="334"/>
    </location>
</feature>
<keyword evidence="11" id="KW-1185">Reference proteome</keyword>
<gene>
    <name evidence="10" type="ORF">CS022_12585</name>
</gene>
<evidence type="ECO:0000256" key="3">
    <source>
        <dbReference type="ARBA" id="ARBA00016507"/>
    </source>
</evidence>
<dbReference type="InterPro" id="IPR018035">
    <property type="entry name" value="Flagellar_FliH/T3SS_HrpE"/>
</dbReference>
<dbReference type="GO" id="GO:0015031">
    <property type="term" value="P:protein transport"/>
    <property type="evidence" value="ECO:0007669"/>
    <property type="project" value="UniProtKB-KW"/>
</dbReference>
<comment type="caution">
    <text evidence="10">The sequence shown here is derived from an EMBL/GenBank/DDBJ whole genome shotgun (WGS) entry which is preliminary data.</text>
</comment>
<dbReference type="PANTHER" id="PTHR34982">
    <property type="entry name" value="YOP PROTEINS TRANSLOCATION PROTEIN L"/>
    <property type="match status" value="1"/>
</dbReference>
<evidence type="ECO:0000259" key="9">
    <source>
        <dbReference type="Pfam" id="PF02108"/>
    </source>
</evidence>
<reference evidence="10 11" key="1">
    <citation type="submission" date="2017-10" db="EMBL/GenBank/DDBJ databases">
        <title>Nyctiphanis sp. nov., isolated from the stomach of the euphausiid Nyctiphanes simplex (Hansen, 1911) in the Gulf of California.</title>
        <authorList>
            <person name="Gomez-Gil B."/>
            <person name="Aguilar-Mendez M."/>
            <person name="Lopez-Cortes A."/>
            <person name="Gomez-Gutierrez J."/>
            <person name="Roque A."/>
            <person name="Lang E."/>
            <person name="Gonzalez-Castillo A."/>
        </authorList>
    </citation>
    <scope>NUCLEOTIDE SEQUENCE [LARGE SCALE GENOMIC DNA]</scope>
    <source>
        <strain evidence="10 11">CAIM 600</strain>
    </source>
</reference>
<feature type="region of interest" description="Disordered" evidence="8">
    <location>
        <begin position="1"/>
        <end position="48"/>
    </location>
</feature>
<comment type="function">
    <text evidence="1">Needed for flagellar regrowth and assembly.</text>
</comment>
<evidence type="ECO:0000256" key="6">
    <source>
        <dbReference type="ARBA" id="ARBA00022927"/>
    </source>
</evidence>
<dbReference type="PANTHER" id="PTHR34982:SF1">
    <property type="entry name" value="FLAGELLAR ASSEMBLY PROTEIN FLIH"/>
    <property type="match status" value="1"/>
</dbReference>
<dbReference type="AlphaFoldDB" id="A0A4Q0YPF9"/>
<dbReference type="GO" id="GO:0005829">
    <property type="term" value="C:cytosol"/>
    <property type="evidence" value="ECO:0007669"/>
    <property type="project" value="TreeGrafter"/>
</dbReference>
<dbReference type="GO" id="GO:0044781">
    <property type="term" value="P:bacterial-type flagellum organization"/>
    <property type="evidence" value="ECO:0007669"/>
    <property type="project" value="UniProtKB-KW"/>
</dbReference>
<keyword evidence="5" id="KW-1005">Bacterial flagellum biogenesis</keyword>
<evidence type="ECO:0000256" key="5">
    <source>
        <dbReference type="ARBA" id="ARBA00022795"/>
    </source>
</evidence>
<keyword evidence="10" id="KW-0966">Cell projection</keyword>
<evidence type="ECO:0000256" key="4">
    <source>
        <dbReference type="ARBA" id="ARBA00022448"/>
    </source>
</evidence>
<proteinExistence type="inferred from homology"/>
<keyword evidence="10" id="KW-0282">Flagellum</keyword>
<evidence type="ECO:0000256" key="1">
    <source>
        <dbReference type="ARBA" id="ARBA00003041"/>
    </source>
</evidence>
<evidence type="ECO:0000313" key="11">
    <source>
        <dbReference type="Proteomes" id="UP000290287"/>
    </source>
</evidence>
<keyword evidence="7" id="KW-1006">Bacterial flagellum protein export</keyword>
<feature type="domain" description="Flagellar assembly protein FliH/Type III secretion system HrpE" evidence="9">
    <location>
        <begin position="129"/>
        <end position="255"/>
    </location>
</feature>
<dbReference type="Proteomes" id="UP000290287">
    <property type="component" value="Unassembled WGS sequence"/>
</dbReference>
<evidence type="ECO:0000256" key="8">
    <source>
        <dbReference type="SAM" id="MobiDB-lite"/>
    </source>
</evidence>
<organism evidence="10 11">
    <name type="scientific">Veronia nyctiphanis</name>
    <dbReference type="NCBI Taxonomy" id="1278244"/>
    <lineage>
        <taxon>Bacteria</taxon>
        <taxon>Pseudomonadati</taxon>
        <taxon>Pseudomonadota</taxon>
        <taxon>Gammaproteobacteria</taxon>
        <taxon>Vibrionales</taxon>
        <taxon>Vibrionaceae</taxon>
        <taxon>Veronia</taxon>
    </lineage>
</organism>
<feature type="compositionally biased region" description="Basic and acidic residues" evidence="8">
    <location>
        <begin position="25"/>
        <end position="35"/>
    </location>
</feature>
<protein>
    <recommendedName>
        <fullName evidence="3">Flagellar assembly protein FliH</fullName>
    </recommendedName>
</protein>
<keyword evidence="10" id="KW-0969">Cilium</keyword>
<comment type="similarity">
    <text evidence="2">Belongs to the FliH family.</text>
</comment>
<evidence type="ECO:0000256" key="7">
    <source>
        <dbReference type="ARBA" id="ARBA00023225"/>
    </source>
</evidence>
<dbReference type="Pfam" id="PF02108">
    <property type="entry name" value="FliH"/>
    <property type="match status" value="1"/>
</dbReference>
<feature type="compositionally biased region" description="Polar residues" evidence="8">
    <location>
        <begin position="322"/>
        <end position="334"/>
    </location>
</feature>
<keyword evidence="6" id="KW-0653">Protein transport</keyword>
<dbReference type="InterPro" id="IPR051472">
    <property type="entry name" value="T3SS_Stator/FliH"/>
</dbReference>
<dbReference type="OrthoDB" id="8480773at2"/>
<evidence type="ECO:0000256" key="2">
    <source>
        <dbReference type="ARBA" id="ARBA00006602"/>
    </source>
</evidence>
<accession>A0A4Q0YPF9</accession>
<sequence length="334" mass="37490">MTDDRRRGFIRSNELPSDTFSRWSLPDHHDKKPPPRETALNFDPGWAPEIEEEDLQHNEPHVAVKPLTADDLEEIHSSAVEEGREEGRQAGFDEGREAGFAEGREAGFEEGREAGYQEGLTNGQQTIDEKCQQLGEMIEKLAHPLQQVDQSIHQQMMDVVLMLTRSLIDVEVQTNPQVILSTLREAVQSLPVSGRKVSVYLHPEDRERVEDAHGEQGIAERNWKLVSEPSLNVGDIQLHCEDSSVDYRMEDRVRHLLEQFSGQNPVPDVPAPPGNHQNVLLDEPKEPVGEPPVVESEIHTETSEVMDASAEQVEEHTEPSAPETTPENNNAEPV</sequence>
<evidence type="ECO:0000313" key="10">
    <source>
        <dbReference type="EMBL" id="RXJ72917.1"/>
    </source>
</evidence>
<name>A0A4Q0YPF9_9GAMM</name>
<keyword evidence="4" id="KW-0813">Transport</keyword>